<comment type="caution">
    <text evidence="1">The sequence shown here is derived from an EMBL/GenBank/DDBJ whole genome shotgun (WGS) entry which is preliminary data.</text>
</comment>
<keyword evidence="2" id="KW-1185">Reference proteome</keyword>
<sequence>TRLALDDADSHDLQHFIKFREIIGQEVVYGTEPIPGCMLGPKQDNVQ</sequence>
<dbReference type="EMBL" id="CAJVQC010056979">
    <property type="protein sequence ID" value="CAG8797087.1"/>
    <property type="molecule type" value="Genomic_DNA"/>
</dbReference>
<dbReference type="Proteomes" id="UP000789920">
    <property type="component" value="Unassembled WGS sequence"/>
</dbReference>
<evidence type="ECO:0000313" key="2">
    <source>
        <dbReference type="Proteomes" id="UP000789920"/>
    </source>
</evidence>
<organism evidence="1 2">
    <name type="scientific">Racocetra persica</name>
    <dbReference type="NCBI Taxonomy" id="160502"/>
    <lineage>
        <taxon>Eukaryota</taxon>
        <taxon>Fungi</taxon>
        <taxon>Fungi incertae sedis</taxon>
        <taxon>Mucoromycota</taxon>
        <taxon>Glomeromycotina</taxon>
        <taxon>Glomeromycetes</taxon>
        <taxon>Diversisporales</taxon>
        <taxon>Gigasporaceae</taxon>
        <taxon>Racocetra</taxon>
    </lineage>
</organism>
<feature type="non-terminal residue" evidence="1">
    <location>
        <position position="47"/>
    </location>
</feature>
<feature type="non-terminal residue" evidence="1">
    <location>
        <position position="1"/>
    </location>
</feature>
<reference evidence="1" key="1">
    <citation type="submission" date="2021-06" db="EMBL/GenBank/DDBJ databases">
        <authorList>
            <person name="Kallberg Y."/>
            <person name="Tangrot J."/>
            <person name="Rosling A."/>
        </authorList>
    </citation>
    <scope>NUCLEOTIDE SEQUENCE</scope>
    <source>
        <strain evidence="1">MA461A</strain>
    </source>
</reference>
<gene>
    <name evidence="1" type="ORF">RPERSI_LOCUS20283</name>
</gene>
<evidence type="ECO:0000313" key="1">
    <source>
        <dbReference type="EMBL" id="CAG8797087.1"/>
    </source>
</evidence>
<accession>A0ACA9RLW7</accession>
<proteinExistence type="predicted"/>
<protein>
    <submittedName>
        <fullName evidence="1">4011_t:CDS:1</fullName>
    </submittedName>
</protein>
<name>A0ACA9RLW7_9GLOM</name>